<dbReference type="PANTHER" id="PTHR30388">
    <property type="entry name" value="ALDEHYDE OXIDOREDUCTASE MOLYBDENUM COFACTOR ASSEMBLY PROTEIN"/>
    <property type="match status" value="1"/>
</dbReference>
<sequence length="278" mass="27936">MAGPGLACGGSIDVLAYRVTPQDGAVIAALEDVVADRPAAVGIVRSGEGAGRVVALDVVAHPAHATAHPTRDLLVLTHTPRPRLVVLGAGEHAVALCRLAAAAGFAVTVGDASALMATRERFPDADRVVVGEGVDVLAALPSHALGPRTAVCVLTHDVRVDVPALAAALALPVGFVGAMGSRSTVARRARLLREAGVDESALARLRSPIGLDLGGTSELETALSILAEIVAVRHTASARPLSRTAGRLHGAPPSPTAVTPASHPASHPACTTTNGAVA</sequence>
<feature type="domain" description="XdhC Rossmann" evidence="2">
    <location>
        <begin position="84"/>
        <end position="229"/>
    </location>
</feature>
<dbReference type="EMBL" id="PYHR01000002">
    <property type="protein sequence ID" value="PWD51692.1"/>
    <property type="molecule type" value="Genomic_DNA"/>
</dbReference>
<organism evidence="3 4">
    <name type="scientific">Serinibacter arcticus</name>
    <dbReference type="NCBI Taxonomy" id="1655435"/>
    <lineage>
        <taxon>Bacteria</taxon>
        <taxon>Bacillati</taxon>
        <taxon>Actinomycetota</taxon>
        <taxon>Actinomycetes</taxon>
        <taxon>Micrococcales</taxon>
        <taxon>Beutenbergiaceae</taxon>
        <taxon>Serinibacter</taxon>
    </lineage>
</organism>
<accession>A0A2U1ZXP0</accession>
<dbReference type="InterPro" id="IPR052698">
    <property type="entry name" value="MoCofactor_Util/Proc"/>
</dbReference>
<proteinExistence type="predicted"/>
<dbReference type="SUPFAM" id="SSF51984">
    <property type="entry name" value="MurCD N-terminal domain"/>
    <property type="match status" value="1"/>
</dbReference>
<evidence type="ECO:0000259" key="2">
    <source>
        <dbReference type="Pfam" id="PF13478"/>
    </source>
</evidence>
<dbReference type="PANTHER" id="PTHR30388:SF4">
    <property type="entry name" value="MOLYBDENUM COFACTOR INSERTION CHAPERONE PAOD"/>
    <property type="match status" value="1"/>
</dbReference>
<keyword evidence="4" id="KW-1185">Reference proteome</keyword>
<feature type="region of interest" description="Disordered" evidence="1">
    <location>
        <begin position="241"/>
        <end position="278"/>
    </location>
</feature>
<feature type="compositionally biased region" description="Polar residues" evidence="1">
    <location>
        <begin position="269"/>
        <end position="278"/>
    </location>
</feature>
<protein>
    <recommendedName>
        <fullName evidence="2">XdhC Rossmann domain-containing protein</fullName>
    </recommendedName>
</protein>
<evidence type="ECO:0000313" key="4">
    <source>
        <dbReference type="Proteomes" id="UP000245166"/>
    </source>
</evidence>
<evidence type="ECO:0000313" key="3">
    <source>
        <dbReference type="EMBL" id="PWD51692.1"/>
    </source>
</evidence>
<gene>
    <name evidence="3" type="ORF">C8046_14590</name>
</gene>
<dbReference type="Pfam" id="PF13478">
    <property type="entry name" value="XdhC_C"/>
    <property type="match status" value="1"/>
</dbReference>
<reference evidence="3 4" key="1">
    <citation type="submission" date="2018-03" db="EMBL/GenBank/DDBJ databases">
        <title>Genome assembly of novel Miniimonas species PCH200.</title>
        <authorList>
            <person name="Thakur V."/>
            <person name="Kumar V."/>
            <person name="Singh D."/>
        </authorList>
    </citation>
    <scope>NUCLEOTIDE SEQUENCE [LARGE SCALE GENOMIC DNA]</scope>
    <source>
        <strain evidence="3 4">PCH200</strain>
    </source>
</reference>
<dbReference type="Gene3D" id="3.40.50.720">
    <property type="entry name" value="NAD(P)-binding Rossmann-like Domain"/>
    <property type="match status" value="1"/>
</dbReference>
<feature type="compositionally biased region" description="Low complexity" evidence="1">
    <location>
        <begin position="256"/>
        <end position="266"/>
    </location>
</feature>
<evidence type="ECO:0000256" key="1">
    <source>
        <dbReference type="SAM" id="MobiDB-lite"/>
    </source>
</evidence>
<comment type="caution">
    <text evidence="3">The sequence shown here is derived from an EMBL/GenBank/DDBJ whole genome shotgun (WGS) entry which is preliminary data.</text>
</comment>
<dbReference type="AlphaFoldDB" id="A0A2U1ZXP0"/>
<dbReference type="InterPro" id="IPR027051">
    <property type="entry name" value="XdhC_Rossmann_dom"/>
</dbReference>
<name>A0A2U1ZXP0_9MICO</name>
<dbReference type="Proteomes" id="UP000245166">
    <property type="component" value="Unassembled WGS sequence"/>
</dbReference>